<organism evidence="1 2">
    <name type="scientific">Rangifer tarandus platyrhynchus</name>
    <name type="common">Svalbard reindeer</name>
    <dbReference type="NCBI Taxonomy" id="3082113"/>
    <lineage>
        <taxon>Eukaryota</taxon>
        <taxon>Metazoa</taxon>
        <taxon>Chordata</taxon>
        <taxon>Craniata</taxon>
        <taxon>Vertebrata</taxon>
        <taxon>Euteleostomi</taxon>
        <taxon>Mammalia</taxon>
        <taxon>Eutheria</taxon>
        <taxon>Laurasiatheria</taxon>
        <taxon>Artiodactyla</taxon>
        <taxon>Ruminantia</taxon>
        <taxon>Pecora</taxon>
        <taxon>Cervidae</taxon>
        <taxon>Odocoileinae</taxon>
        <taxon>Rangifer</taxon>
    </lineage>
</organism>
<protein>
    <submittedName>
        <fullName evidence="1">Uncharacterized protein</fullName>
    </submittedName>
</protein>
<gene>
    <name evidence="1" type="ORF">MRATA1EN1_LOCUS9482</name>
</gene>
<accession>A0ABN8YHJ2</accession>
<dbReference type="Proteomes" id="UP001176941">
    <property type="component" value="Chromosome 2"/>
</dbReference>
<evidence type="ECO:0000313" key="2">
    <source>
        <dbReference type="Proteomes" id="UP001176941"/>
    </source>
</evidence>
<keyword evidence="2" id="KW-1185">Reference proteome</keyword>
<reference evidence="1" key="1">
    <citation type="submission" date="2023-04" db="EMBL/GenBank/DDBJ databases">
        <authorList>
            <consortium name="ELIXIR-Norway"/>
        </authorList>
    </citation>
    <scope>NUCLEOTIDE SEQUENCE [LARGE SCALE GENOMIC DNA]</scope>
</reference>
<proteinExistence type="predicted"/>
<sequence>MVSWGALQLRRGCSPAPGWLWPHPVWGAPGGCVCLPCPRDSHFPGPLRARAPRAAPRGYSCVHMAVEWCFSAEDPSLTKTGDPRNCGPGTEPLTTLLALQHTFFTMLTLVFLVTSDPTETSDLQSSPVQPWLAASLPPSLVFWSQLCMLCQSFGPTFSLIHEFF</sequence>
<evidence type="ECO:0000313" key="1">
    <source>
        <dbReference type="EMBL" id="CAI9160520.1"/>
    </source>
</evidence>
<dbReference type="EMBL" id="OX459938">
    <property type="protein sequence ID" value="CAI9160520.1"/>
    <property type="molecule type" value="Genomic_DNA"/>
</dbReference>
<name>A0ABN8YHJ2_RANTA</name>